<gene>
    <name evidence="2" type="primary">si:dkey-75b17.1</name>
</gene>
<evidence type="ECO:0000313" key="1">
    <source>
        <dbReference type="Proteomes" id="UP000000437"/>
    </source>
</evidence>
<protein>
    <submittedName>
        <fullName evidence="2">Coiled-coil domain-containing protein 150 isoform X10</fullName>
    </submittedName>
</protein>
<accession>A0AC58HDN2</accession>
<keyword evidence="1" id="KW-1185">Reference proteome</keyword>
<reference evidence="2" key="1">
    <citation type="submission" date="2025-08" db="UniProtKB">
        <authorList>
            <consortium name="RefSeq"/>
        </authorList>
    </citation>
    <scope>IDENTIFICATION</scope>
    <source>
        <strain evidence="2">Tuebingen</strain>
        <tissue evidence="2">Fibroblasts and whole tissue</tissue>
    </source>
</reference>
<evidence type="ECO:0000313" key="2">
    <source>
        <dbReference type="RefSeq" id="XP_073780094.1"/>
    </source>
</evidence>
<sequence length="928" mass="107642">MSRSVVCPVSVSAAAPESLSVLQRRLQTAEQQTEELVRTLGSLGASADQQHLQNSVGTRPISPVNIQRAPSATGESLLWRQCETLVARVCRLESVLHALKLTAFRLETERQLNPSHPAGLQERLISLQEQHEREQRASLLELLRLQDELQQTREDRQEAQREVIRLTEALENTMSSQKKEQMAQETAAHLEFEKSHNALLQRVEEMETVVERERAQVEILQRDCHALRLDGHADRAELKKREEKILDLQRECQQLRDQSGVKEILISQLTKEIKCVKTVLQKQQQENSRLIRDGRDLRAAADQVQAERDRVSKHLKEQDLLLDTARRNIQAELQRAITEKLSLQKELETLKVEHSRLQQSSVFSQETAVNHLQMLEQTIERLKGEIGSAVRDGEMLREERDHIHSQMSSAVCLLEKEKNILETQLTEIKAELTTVNSALQKQTEENKELMESLAAMEHQQVTHRQVEQMLWEMTDGKNKLAYEKGKLQARVQQMAAELKTLKAECAQHCQTKTALENSYTQTQRENQALKDQLQQQHRDMNEVAQTLENVLSSHTHLQHNTQTLNAELRETAEEMQTLRRERLEAMQEIQRLEDKVENHNAANTEKVESLQKALDEAQLDNRKLGQSLEQALQENHNTRQKLNTVVESREAELKEAKDEIRRLTEQLDSLKNLLNREKEFARKSAHRLKKALNDASVKSGDLSQANQELREKVSELEKQVFNQKSQLNQYVDKRTALSNSLRIKDLETEIKDLEEAKDEYKKRSYEQSQCLLRLRSEMVSLQSELISLSSSQQGELQAQRETSHKLQEKCQLLEERLKLLQDERDDAEIRLREVCMESQEITENMDEDHRGLRSKSHSFNDEPQKLTESLWRMRKERSCSTPVQTRVCFFDPELEPWASALQRWEIKKELGRIAGNYKPRRHVRTLTT</sequence>
<name>A0AC58HDN2_DANRE</name>
<dbReference type="RefSeq" id="XP_073780094.1">
    <property type="nucleotide sequence ID" value="XM_073923993.1"/>
</dbReference>
<dbReference type="Proteomes" id="UP000000437">
    <property type="component" value="Chromosome 15"/>
</dbReference>
<organism evidence="1 2">
    <name type="scientific">Danio rerio</name>
    <name type="common">Zebrafish</name>
    <name type="synonym">Brachydanio rerio</name>
    <dbReference type="NCBI Taxonomy" id="7955"/>
    <lineage>
        <taxon>Eukaryota</taxon>
        <taxon>Metazoa</taxon>
        <taxon>Chordata</taxon>
        <taxon>Craniata</taxon>
        <taxon>Vertebrata</taxon>
        <taxon>Euteleostomi</taxon>
        <taxon>Actinopterygii</taxon>
        <taxon>Neopterygii</taxon>
        <taxon>Teleostei</taxon>
        <taxon>Ostariophysi</taxon>
        <taxon>Cypriniformes</taxon>
        <taxon>Danionidae</taxon>
        <taxon>Danioninae</taxon>
        <taxon>Danio</taxon>
    </lineage>
</organism>
<proteinExistence type="predicted"/>